<feature type="domain" description="AB hydrolase-1" evidence="2">
    <location>
        <begin position="56"/>
        <end position="157"/>
    </location>
</feature>
<keyword evidence="1" id="KW-0732">Signal</keyword>
<accession>A0A1Y2AEF5</accession>
<dbReference type="OrthoDB" id="2139013at2759"/>
<evidence type="ECO:0000259" key="2">
    <source>
        <dbReference type="Pfam" id="PF00561"/>
    </source>
</evidence>
<feature type="chain" id="PRO_5013299487" evidence="1">
    <location>
        <begin position="22"/>
        <end position="311"/>
    </location>
</feature>
<feature type="non-terminal residue" evidence="3">
    <location>
        <position position="1"/>
    </location>
</feature>
<keyword evidence="3" id="KW-0378">Hydrolase</keyword>
<evidence type="ECO:0000313" key="3">
    <source>
        <dbReference type="EMBL" id="ORY20647.1"/>
    </source>
</evidence>
<dbReference type="InterPro" id="IPR029058">
    <property type="entry name" value="AB_hydrolase_fold"/>
</dbReference>
<dbReference type="Pfam" id="PF00561">
    <property type="entry name" value="Abhydrolase_1"/>
    <property type="match status" value="1"/>
</dbReference>
<keyword evidence="4" id="KW-1185">Reference proteome</keyword>
<evidence type="ECO:0000313" key="4">
    <source>
        <dbReference type="Proteomes" id="UP000193920"/>
    </source>
</evidence>
<dbReference type="InterPro" id="IPR000073">
    <property type="entry name" value="AB_hydrolase_1"/>
</dbReference>
<dbReference type="PANTHER" id="PTHR43798">
    <property type="entry name" value="MONOACYLGLYCEROL LIPASE"/>
    <property type="match status" value="1"/>
</dbReference>
<sequence>MILALILTVLIGLLIWNVVHTFMEMKSVKSIGYGKKVPVKKYNMCVNIIGEKNEIPIIILPGATSVAPVFEFKPLAEAFSSQYKVITVEPFGYGDSDVVKEERTLDNIVSDLHDCMEQLELKKYYIMGHSMSGIYSLAYANKYPEEVLGFIGIDASVPGIEETSSIGHSKAIKIYLYLMKLLNILGFKRFLLNLDPRSLILLDPNYVYTERELEIIKTLDIDKSCNATIMNFADHLDEMIASVHDMTFPEQIPVLNFISSENIQTVKNWEELHKQVVKEREHSELVILEGRHHLHLDNKDKIVEKVKEWII</sequence>
<dbReference type="GO" id="GO:0016787">
    <property type="term" value="F:hydrolase activity"/>
    <property type="evidence" value="ECO:0007669"/>
    <property type="project" value="UniProtKB-KW"/>
</dbReference>
<dbReference type="InterPro" id="IPR050266">
    <property type="entry name" value="AB_hydrolase_sf"/>
</dbReference>
<name>A0A1Y2AEF5_9FUNG</name>
<organism evidence="3 4">
    <name type="scientific">Neocallimastix californiae</name>
    <dbReference type="NCBI Taxonomy" id="1754190"/>
    <lineage>
        <taxon>Eukaryota</taxon>
        <taxon>Fungi</taxon>
        <taxon>Fungi incertae sedis</taxon>
        <taxon>Chytridiomycota</taxon>
        <taxon>Chytridiomycota incertae sedis</taxon>
        <taxon>Neocallimastigomycetes</taxon>
        <taxon>Neocallimastigales</taxon>
        <taxon>Neocallimastigaceae</taxon>
        <taxon>Neocallimastix</taxon>
    </lineage>
</organism>
<proteinExistence type="predicted"/>
<feature type="signal peptide" evidence="1">
    <location>
        <begin position="1"/>
        <end position="21"/>
    </location>
</feature>
<dbReference type="EMBL" id="MCOG01000283">
    <property type="protein sequence ID" value="ORY20647.1"/>
    <property type="molecule type" value="Genomic_DNA"/>
</dbReference>
<comment type="caution">
    <text evidence="3">The sequence shown here is derived from an EMBL/GenBank/DDBJ whole genome shotgun (WGS) entry which is preliminary data.</text>
</comment>
<evidence type="ECO:0000256" key="1">
    <source>
        <dbReference type="SAM" id="SignalP"/>
    </source>
</evidence>
<protein>
    <submittedName>
        <fullName evidence="3">Alpha/beta-hydrolase</fullName>
    </submittedName>
</protein>
<dbReference type="Proteomes" id="UP000193920">
    <property type="component" value="Unassembled WGS sequence"/>
</dbReference>
<gene>
    <name evidence="3" type="ORF">LY90DRAFT_707772</name>
</gene>
<dbReference type="Gene3D" id="3.40.50.1820">
    <property type="entry name" value="alpha/beta hydrolase"/>
    <property type="match status" value="1"/>
</dbReference>
<dbReference type="STRING" id="1754190.A0A1Y2AEF5"/>
<dbReference type="AlphaFoldDB" id="A0A1Y2AEF5"/>
<reference evidence="3 4" key="1">
    <citation type="submission" date="2016-08" db="EMBL/GenBank/DDBJ databases">
        <title>A Parts List for Fungal Cellulosomes Revealed by Comparative Genomics.</title>
        <authorList>
            <consortium name="DOE Joint Genome Institute"/>
            <person name="Haitjema C.H."/>
            <person name="Gilmore S.P."/>
            <person name="Henske J.K."/>
            <person name="Solomon K.V."/>
            <person name="De Groot R."/>
            <person name="Kuo A."/>
            <person name="Mondo S.J."/>
            <person name="Salamov A.A."/>
            <person name="Labutti K."/>
            <person name="Zhao Z."/>
            <person name="Chiniquy J."/>
            <person name="Barry K."/>
            <person name="Brewer H.M."/>
            <person name="Purvine S.O."/>
            <person name="Wright A.T."/>
            <person name="Boxma B."/>
            <person name="Van Alen T."/>
            <person name="Hackstein J.H."/>
            <person name="Baker S.E."/>
            <person name="Grigoriev I.V."/>
            <person name="O'Malley M.A."/>
        </authorList>
    </citation>
    <scope>NUCLEOTIDE SEQUENCE [LARGE SCALE GENOMIC DNA]</scope>
    <source>
        <strain evidence="3 4">G1</strain>
    </source>
</reference>
<dbReference type="SUPFAM" id="SSF53474">
    <property type="entry name" value="alpha/beta-Hydrolases"/>
    <property type="match status" value="1"/>
</dbReference>